<feature type="chain" id="PRO_5040415472" evidence="2">
    <location>
        <begin position="23"/>
        <end position="768"/>
    </location>
</feature>
<dbReference type="EMBL" id="CAICTM010000009">
    <property type="protein sequence ID" value="CAB9496751.1"/>
    <property type="molecule type" value="Genomic_DNA"/>
</dbReference>
<name>A0A9N8H106_9STRA</name>
<dbReference type="PANTHER" id="PTHR48059:SF30">
    <property type="entry name" value="OS06G0587000 PROTEIN"/>
    <property type="match status" value="1"/>
</dbReference>
<dbReference type="SUPFAM" id="SSF52058">
    <property type="entry name" value="L domain-like"/>
    <property type="match status" value="1"/>
</dbReference>
<dbReference type="Proteomes" id="UP001153069">
    <property type="component" value="Unassembled WGS sequence"/>
</dbReference>
<protein>
    <submittedName>
        <fullName evidence="3">Leucine Rich Repeat</fullName>
    </submittedName>
</protein>
<feature type="signal peptide" evidence="2">
    <location>
        <begin position="1"/>
        <end position="22"/>
    </location>
</feature>
<sequence length="768" mass="84772">MRRSIGLSSLVLFLCCLIRTGSFKLFGTVAEARTSSLFRLEYRGDFQLQVSGLCGPDEPAELEAVCQGEGLIDFEATSDESIQCVQTNRSSIECTTTLQEVYKSNSTFGSIFYACEGNSSNDLQSTFVYTDSSEQDVYCLETEDGAVNQIWHLSRLNILCADSSNDAAAESITNGSLSTAVNDDYFFECQGQNVHNFYPDNKHPSNEFWCTNGKLCEGDCNVTFQPLQVLTDIHHVPTACILQLEPEISGPYEATQPATSSLLPPHHLQTVYFTVNFAWLLKSDDFQSVSGATCIVSAPSFLLTCDNGIIEWLSSPSRDSVNCRYIDDSVLNCTAIDLPTSLPTLEASYVNQFQSIQYSCQSNYIPTTVASMNNGTTVCAQPDAALLVTDIYFALQLGVQCAEDTLYDDSVIECGMDTIFSFMDSQTNPSGSPFGWLTCLNQGTTLIQEDEELLVQTIPEVTVSTDWRFQTGPNPDCFSVEEQPLQTDSPTFTDESTVDGDMDGENGGASQSYQIVELPDFTIGVLQVSPDSPQAKAYRWMKWHPYLDELPQWRRQQQFALVTFFYSFGGDVPGVWFDSDLENYLDYDVHECEWGETRWALVDSQCNEEGAYTQLSLDGTATTDLRGLVGTMPPEISLLSSLEEIRISGTDLAQTLSAMIPIELAGMTSLREFSYSANHLVGNIPTTLGLFTQLTSLFLGFNRLGGSVPSEIGLLTNLLNFNIHCNNIRGSVTIELFGRPCGPEATTVAANGMNRIWCLFSKLWAMLF</sequence>
<comment type="caution">
    <text evidence="3">The sequence shown here is derived from an EMBL/GenBank/DDBJ whole genome shotgun (WGS) entry which is preliminary data.</text>
</comment>
<dbReference type="InterPro" id="IPR032675">
    <property type="entry name" value="LRR_dom_sf"/>
</dbReference>
<keyword evidence="2" id="KW-0732">Signal</keyword>
<dbReference type="PANTHER" id="PTHR48059">
    <property type="entry name" value="POLYGALACTURONASE INHIBITOR 1"/>
    <property type="match status" value="1"/>
</dbReference>
<evidence type="ECO:0000256" key="1">
    <source>
        <dbReference type="ARBA" id="ARBA00004196"/>
    </source>
</evidence>
<gene>
    <name evidence="3" type="ORF">SEMRO_9_G007170.1</name>
</gene>
<dbReference type="InterPro" id="IPR051848">
    <property type="entry name" value="PGIP"/>
</dbReference>
<evidence type="ECO:0000313" key="4">
    <source>
        <dbReference type="Proteomes" id="UP001153069"/>
    </source>
</evidence>
<organism evidence="3 4">
    <name type="scientific">Seminavis robusta</name>
    <dbReference type="NCBI Taxonomy" id="568900"/>
    <lineage>
        <taxon>Eukaryota</taxon>
        <taxon>Sar</taxon>
        <taxon>Stramenopiles</taxon>
        <taxon>Ochrophyta</taxon>
        <taxon>Bacillariophyta</taxon>
        <taxon>Bacillariophyceae</taxon>
        <taxon>Bacillariophycidae</taxon>
        <taxon>Naviculales</taxon>
        <taxon>Naviculaceae</taxon>
        <taxon>Seminavis</taxon>
    </lineage>
</organism>
<evidence type="ECO:0000256" key="2">
    <source>
        <dbReference type="SAM" id="SignalP"/>
    </source>
</evidence>
<accession>A0A9N8H106</accession>
<dbReference type="AlphaFoldDB" id="A0A9N8H106"/>
<dbReference type="Gene3D" id="3.80.10.10">
    <property type="entry name" value="Ribonuclease Inhibitor"/>
    <property type="match status" value="1"/>
</dbReference>
<proteinExistence type="predicted"/>
<reference evidence="3" key="1">
    <citation type="submission" date="2020-06" db="EMBL/GenBank/DDBJ databases">
        <authorList>
            <consortium name="Plant Systems Biology data submission"/>
        </authorList>
    </citation>
    <scope>NUCLEOTIDE SEQUENCE</scope>
    <source>
        <strain evidence="3">D6</strain>
    </source>
</reference>
<comment type="subcellular location">
    <subcellularLocation>
        <location evidence="1">Cell envelope</location>
    </subcellularLocation>
</comment>
<evidence type="ECO:0000313" key="3">
    <source>
        <dbReference type="EMBL" id="CAB9496751.1"/>
    </source>
</evidence>
<keyword evidence="4" id="KW-1185">Reference proteome</keyword>